<gene>
    <name evidence="1" type="ORF">COS18_00935</name>
</gene>
<evidence type="ECO:0000313" key="2">
    <source>
        <dbReference type="Proteomes" id="UP000228896"/>
    </source>
</evidence>
<organism evidence="1 2">
    <name type="scientific">Candidatus Falkowbacteria bacterium CG02_land_8_20_14_3_00_36_14</name>
    <dbReference type="NCBI Taxonomy" id="1974560"/>
    <lineage>
        <taxon>Bacteria</taxon>
        <taxon>Candidatus Falkowiibacteriota</taxon>
    </lineage>
</organism>
<dbReference type="EMBL" id="PETS01000017">
    <property type="protein sequence ID" value="PIV52024.1"/>
    <property type="molecule type" value="Genomic_DNA"/>
</dbReference>
<protein>
    <recommendedName>
        <fullName evidence="3">PKD domain-containing protein</fullName>
    </recommendedName>
</protein>
<dbReference type="Proteomes" id="UP000228896">
    <property type="component" value="Unassembled WGS sequence"/>
</dbReference>
<accession>A0A2M7DQK5</accession>
<reference evidence="2" key="1">
    <citation type="submission" date="2017-09" db="EMBL/GenBank/DDBJ databases">
        <title>Depth-based differentiation of microbial function through sediment-hosted aquifers and enrichment of novel symbionts in the deep terrestrial subsurface.</title>
        <authorList>
            <person name="Probst A.J."/>
            <person name="Ladd B."/>
            <person name="Jarett J.K."/>
            <person name="Geller-Mcgrath D.E."/>
            <person name="Sieber C.M.K."/>
            <person name="Emerson J.B."/>
            <person name="Anantharaman K."/>
            <person name="Thomas B.C."/>
            <person name="Malmstrom R."/>
            <person name="Stieglmeier M."/>
            <person name="Klingl A."/>
            <person name="Woyke T."/>
            <person name="Ryan C.M."/>
            <person name="Banfield J.F."/>
        </authorList>
    </citation>
    <scope>NUCLEOTIDE SEQUENCE [LARGE SCALE GENOMIC DNA]</scope>
</reference>
<name>A0A2M7DQK5_9BACT</name>
<evidence type="ECO:0000313" key="1">
    <source>
        <dbReference type="EMBL" id="PIV52024.1"/>
    </source>
</evidence>
<proteinExistence type="predicted"/>
<feature type="non-terminal residue" evidence="1">
    <location>
        <position position="1"/>
    </location>
</feature>
<comment type="caution">
    <text evidence="1">The sequence shown here is derived from an EMBL/GenBank/DDBJ whole genome shotgun (WGS) entry which is preliminary data.</text>
</comment>
<dbReference type="AlphaFoldDB" id="A0A2M7DQK5"/>
<sequence>FITYLHEFPNVGNPADYLGRVSQDEQIKFNATSSYYTFANPNTSPTTCDETNCLWNWTFEVGGNPDANTTFAPPTTFASSSPIVVFSTENTRYVYVAVTDSDLYTCTSTAVVEVNKKLPSWIETR</sequence>
<evidence type="ECO:0008006" key="3">
    <source>
        <dbReference type="Google" id="ProtNLM"/>
    </source>
</evidence>